<protein>
    <submittedName>
        <fullName evidence="2">Uncharacterized protein</fullName>
    </submittedName>
</protein>
<comment type="caution">
    <text evidence="2">The sequence shown here is derived from an EMBL/GenBank/DDBJ whole genome shotgun (WGS) entry which is preliminary data.</text>
</comment>
<name>A0ABW6UBZ8_9ACTN</name>
<dbReference type="Proteomes" id="UP001602058">
    <property type="component" value="Unassembled WGS sequence"/>
</dbReference>
<accession>A0ABW6UBZ8</accession>
<dbReference type="RefSeq" id="WP_351075725.1">
    <property type="nucleotide sequence ID" value="NZ_JBEOZG010000001.1"/>
</dbReference>
<evidence type="ECO:0000313" key="2">
    <source>
        <dbReference type="EMBL" id="MFF4520258.1"/>
    </source>
</evidence>
<organism evidence="2 3">
    <name type="scientific">Streptomyces bluensis</name>
    <dbReference type="NCBI Taxonomy" id="33897"/>
    <lineage>
        <taxon>Bacteria</taxon>
        <taxon>Bacillati</taxon>
        <taxon>Actinomycetota</taxon>
        <taxon>Actinomycetes</taxon>
        <taxon>Kitasatosporales</taxon>
        <taxon>Streptomycetaceae</taxon>
        <taxon>Streptomyces</taxon>
    </lineage>
</organism>
<proteinExistence type="predicted"/>
<evidence type="ECO:0000313" key="3">
    <source>
        <dbReference type="Proteomes" id="UP001602058"/>
    </source>
</evidence>
<evidence type="ECO:0000256" key="1">
    <source>
        <dbReference type="SAM" id="MobiDB-lite"/>
    </source>
</evidence>
<dbReference type="EMBL" id="JBIAWJ010000001">
    <property type="protein sequence ID" value="MFF4520258.1"/>
    <property type="molecule type" value="Genomic_DNA"/>
</dbReference>
<reference evidence="2 3" key="1">
    <citation type="submission" date="2024-10" db="EMBL/GenBank/DDBJ databases">
        <title>The Natural Products Discovery Center: Release of the First 8490 Sequenced Strains for Exploring Actinobacteria Biosynthetic Diversity.</title>
        <authorList>
            <person name="Kalkreuter E."/>
            <person name="Kautsar S.A."/>
            <person name="Yang D."/>
            <person name="Bader C.D."/>
            <person name="Teijaro C.N."/>
            <person name="Fluegel L."/>
            <person name="Davis C.M."/>
            <person name="Simpson J.R."/>
            <person name="Lauterbach L."/>
            <person name="Steele A.D."/>
            <person name="Gui C."/>
            <person name="Meng S."/>
            <person name="Li G."/>
            <person name="Viehrig K."/>
            <person name="Ye F."/>
            <person name="Su P."/>
            <person name="Kiefer A.F."/>
            <person name="Nichols A."/>
            <person name="Cepeda A.J."/>
            <person name="Yan W."/>
            <person name="Fan B."/>
            <person name="Jiang Y."/>
            <person name="Adhikari A."/>
            <person name="Zheng C.-J."/>
            <person name="Schuster L."/>
            <person name="Cowan T.M."/>
            <person name="Smanski M.J."/>
            <person name="Chevrette M.G."/>
            <person name="De Carvalho L.P.S."/>
            <person name="Shen B."/>
        </authorList>
    </citation>
    <scope>NUCLEOTIDE SEQUENCE [LARGE SCALE GENOMIC DNA]</scope>
    <source>
        <strain evidence="2 3">NPDC001390</strain>
    </source>
</reference>
<feature type="region of interest" description="Disordered" evidence="1">
    <location>
        <begin position="1"/>
        <end position="32"/>
    </location>
</feature>
<keyword evidence="3" id="KW-1185">Reference proteome</keyword>
<gene>
    <name evidence="2" type="ORF">ACFY1D_02095</name>
</gene>
<sequence length="47" mass="4932">MPTHPRDDASQASPTGPISALVRPTGTTRGAAGTAIGTRIWWSTRAR</sequence>